<dbReference type="Proteomes" id="UP000198937">
    <property type="component" value="Unassembled WGS sequence"/>
</dbReference>
<protein>
    <submittedName>
        <fullName evidence="1">Antibiotic biosynthesis monooxygenase</fullName>
    </submittedName>
</protein>
<dbReference type="GO" id="GO:0004497">
    <property type="term" value="F:monooxygenase activity"/>
    <property type="evidence" value="ECO:0007669"/>
    <property type="project" value="UniProtKB-KW"/>
</dbReference>
<dbReference type="RefSeq" id="WP_091436039.1">
    <property type="nucleotide sequence ID" value="NZ_BMMJ01000004.1"/>
</dbReference>
<keyword evidence="1" id="KW-0503">Monooxygenase</keyword>
<proteinExistence type="predicted"/>
<accession>A0A1C6UFH5</accession>
<dbReference type="Gene3D" id="3.30.70.100">
    <property type="match status" value="2"/>
</dbReference>
<dbReference type="InterPro" id="IPR011008">
    <property type="entry name" value="Dimeric_a/b-barrel"/>
</dbReference>
<organism evidence="1 2">
    <name type="scientific">Micromonospora yangpuensis</name>
    <dbReference type="NCBI Taxonomy" id="683228"/>
    <lineage>
        <taxon>Bacteria</taxon>
        <taxon>Bacillati</taxon>
        <taxon>Actinomycetota</taxon>
        <taxon>Actinomycetes</taxon>
        <taxon>Micromonosporales</taxon>
        <taxon>Micromonosporaceae</taxon>
        <taxon>Micromonospora</taxon>
    </lineage>
</organism>
<evidence type="ECO:0000313" key="2">
    <source>
        <dbReference type="Proteomes" id="UP000198937"/>
    </source>
</evidence>
<dbReference type="AlphaFoldDB" id="A0A1C6UFH5"/>
<dbReference type="STRING" id="683228.GA0070617_2181"/>
<sequence>MPKVSAEDGYLTVLNVFTTDAPEKQDRLLDEMRAIVDTAAFPGWISSTVHSGVEKAGTANFIQWRGVEDLQARYADDKFKHRTIPTFSEITTSMMLLQNQVAYTQVGRAGGEAVEVSPDRGDYTVIEFFGVDADGQDDLVDALGPTVKWLGNVPGYRSHTVLRGIGARGYEGAFVVRYAQWESQERYEEYRDFPAEQWPAPRRKMQARVDALTTRYISNTYRVVHTRSAERTPDPVR</sequence>
<keyword evidence="1" id="KW-0560">Oxidoreductase</keyword>
<evidence type="ECO:0000313" key="1">
    <source>
        <dbReference type="EMBL" id="SCL52797.1"/>
    </source>
</evidence>
<reference evidence="1 2" key="1">
    <citation type="submission" date="2016-06" db="EMBL/GenBank/DDBJ databases">
        <authorList>
            <person name="Kjaerup R.B."/>
            <person name="Dalgaard T.S."/>
            <person name="Juul-Madsen H.R."/>
        </authorList>
    </citation>
    <scope>NUCLEOTIDE SEQUENCE [LARGE SCALE GENOMIC DNA]</scope>
    <source>
        <strain evidence="1 2">DSM 45577</strain>
    </source>
</reference>
<dbReference type="SUPFAM" id="SSF54909">
    <property type="entry name" value="Dimeric alpha+beta barrel"/>
    <property type="match status" value="2"/>
</dbReference>
<gene>
    <name evidence="1" type="ORF">GA0070617_2181</name>
</gene>
<keyword evidence="2" id="KW-1185">Reference proteome</keyword>
<name>A0A1C6UFH5_9ACTN</name>
<dbReference type="OrthoDB" id="1494517at2"/>
<dbReference type="EMBL" id="FMIA01000002">
    <property type="protein sequence ID" value="SCL52797.1"/>
    <property type="molecule type" value="Genomic_DNA"/>
</dbReference>